<evidence type="ECO:0000256" key="3">
    <source>
        <dbReference type="ARBA" id="ARBA00022475"/>
    </source>
</evidence>
<feature type="transmembrane region" description="Helical" evidence="10">
    <location>
        <begin position="331"/>
        <end position="350"/>
    </location>
</feature>
<dbReference type="GO" id="GO:0005886">
    <property type="term" value="C:plasma membrane"/>
    <property type="evidence" value="ECO:0007669"/>
    <property type="project" value="UniProtKB-SubCell"/>
</dbReference>
<feature type="transmembrane region" description="Helical" evidence="10">
    <location>
        <begin position="143"/>
        <end position="160"/>
    </location>
</feature>
<dbReference type="OrthoDB" id="9807115at2"/>
<evidence type="ECO:0000256" key="1">
    <source>
        <dbReference type="ARBA" id="ARBA00004651"/>
    </source>
</evidence>
<comment type="similarity">
    <text evidence="9">Belongs to the binding-protein-dependent transport system permease family. LivHM subfamily.</text>
</comment>
<evidence type="ECO:0000256" key="4">
    <source>
        <dbReference type="ARBA" id="ARBA00022519"/>
    </source>
</evidence>
<keyword evidence="4" id="KW-0997">Cell inner membrane</keyword>
<feature type="transmembrane region" description="Helical" evidence="10">
    <location>
        <begin position="307"/>
        <end position="325"/>
    </location>
</feature>
<evidence type="ECO:0000256" key="6">
    <source>
        <dbReference type="ARBA" id="ARBA00022970"/>
    </source>
</evidence>
<evidence type="ECO:0000256" key="5">
    <source>
        <dbReference type="ARBA" id="ARBA00022692"/>
    </source>
</evidence>
<feature type="transmembrane region" description="Helical" evidence="10">
    <location>
        <begin position="252"/>
        <end position="273"/>
    </location>
</feature>
<feature type="transmembrane region" description="Helical" evidence="10">
    <location>
        <begin position="279"/>
        <end position="300"/>
    </location>
</feature>
<dbReference type="CDD" id="cd06582">
    <property type="entry name" value="TM_PBP1_LivH_like"/>
    <property type="match status" value="1"/>
</dbReference>
<dbReference type="AlphaFoldDB" id="A0A5P9QF32"/>
<feature type="transmembrane region" description="Helical" evidence="10">
    <location>
        <begin position="206"/>
        <end position="223"/>
    </location>
</feature>
<dbReference type="GO" id="GO:0005304">
    <property type="term" value="F:L-valine transmembrane transporter activity"/>
    <property type="evidence" value="ECO:0007669"/>
    <property type="project" value="TreeGrafter"/>
</dbReference>
<accession>A0A5P9QF32</accession>
<protein>
    <submittedName>
        <fullName evidence="11">High-affinity branched-chain amino acid transport system permease protein BraD</fullName>
    </submittedName>
</protein>
<feature type="transmembrane region" description="Helical" evidence="10">
    <location>
        <begin position="107"/>
        <end position="131"/>
    </location>
</feature>
<dbReference type="KEGG" id="lxl:KDY119_03634"/>
<dbReference type="GO" id="GO:1903806">
    <property type="term" value="P:L-isoleucine import across plasma membrane"/>
    <property type="evidence" value="ECO:0007669"/>
    <property type="project" value="TreeGrafter"/>
</dbReference>
<dbReference type="GO" id="GO:0015190">
    <property type="term" value="F:L-leucine transmembrane transporter activity"/>
    <property type="evidence" value="ECO:0007669"/>
    <property type="project" value="TreeGrafter"/>
</dbReference>
<keyword evidence="5 10" id="KW-0812">Transmembrane</keyword>
<dbReference type="InterPro" id="IPR052157">
    <property type="entry name" value="BCAA_transport_permease"/>
</dbReference>
<dbReference type="Pfam" id="PF02653">
    <property type="entry name" value="BPD_transp_2"/>
    <property type="match status" value="1"/>
</dbReference>
<keyword evidence="8 10" id="KW-0472">Membrane</keyword>
<gene>
    <name evidence="11" type="ORF">KDY119_03634</name>
</gene>
<dbReference type="EMBL" id="CP045529">
    <property type="protein sequence ID" value="QFV00099.1"/>
    <property type="molecule type" value="Genomic_DNA"/>
</dbReference>
<dbReference type="PANTHER" id="PTHR11795:SF371">
    <property type="entry name" value="HIGH-AFFINITY BRANCHED-CHAIN AMINO ACID TRANSPORT SYSTEM PERMEASE PROTEIN LIVH"/>
    <property type="match status" value="1"/>
</dbReference>
<dbReference type="Proteomes" id="UP000326702">
    <property type="component" value="Chromosome"/>
</dbReference>
<sequence>MSTLLLSDVLVSAHAALPAHPLLLADGVIDFNTSRLFSSFWSLTVDGLTYGAIYALIAVGYTLVYGVLRLINFAHSEIFMLGMFGQYAVLWGLGFTPQGDVYTQGTVLTVLYLLIAMIGGMAVSGGAAVGLERVAYRPLRKRGAPSLTFLITAIGASFVLQEFVHFVLPKLTGGNFGGTTAQQPIRLVQEVTVFSFGGADVSNVDIVIVIAALALAFLVDRFVNATKFGRGIRAVAQDPVTATLMGVSRERVIMQTFLLGGVLAGAAAMLYSLKIPNGIIYSGGFILGIKAFAAAVLGGIGNLRGALLGGLLLGVMELYGQALFGTEWRDVVAFVILVLVLLFRPTGILGESLGRARA</sequence>
<evidence type="ECO:0000313" key="11">
    <source>
        <dbReference type="EMBL" id="QFV00099.1"/>
    </source>
</evidence>
<feature type="transmembrane region" description="Helical" evidence="10">
    <location>
        <begin position="78"/>
        <end position="95"/>
    </location>
</feature>
<evidence type="ECO:0000256" key="9">
    <source>
        <dbReference type="ARBA" id="ARBA00037998"/>
    </source>
</evidence>
<keyword evidence="12" id="KW-1185">Reference proteome</keyword>
<evidence type="ECO:0000256" key="7">
    <source>
        <dbReference type="ARBA" id="ARBA00022989"/>
    </source>
</evidence>
<proteinExistence type="inferred from homology"/>
<dbReference type="InterPro" id="IPR001851">
    <property type="entry name" value="ABC_transp_permease"/>
</dbReference>
<keyword evidence="2" id="KW-0813">Transport</keyword>
<evidence type="ECO:0000313" key="12">
    <source>
        <dbReference type="Proteomes" id="UP000326702"/>
    </source>
</evidence>
<dbReference type="PANTHER" id="PTHR11795">
    <property type="entry name" value="BRANCHED-CHAIN AMINO ACID TRANSPORT SYSTEM PERMEASE PROTEIN LIVH"/>
    <property type="match status" value="1"/>
</dbReference>
<comment type="subcellular location">
    <subcellularLocation>
        <location evidence="1">Cell membrane</location>
        <topology evidence="1">Multi-pass membrane protein</topology>
    </subcellularLocation>
</comment>
<name>A0A5P9QF32_9MICO</name>
<keyword evidence="3" id="KW-1003">Cell membrane</keyword>
<evidence type="ECO:0000256" key="2">
    <source>
        <dbReference type="ARBA" id="ARBA00022448"/>
    </source>
</evidence>
<keyword evidence="7 10" id="KW-1133">Transmembrane helix</keyword>
<dbReference type="GO" id="GO:0015808">
    <property type="term" value="P:L-alanine transport"/>
    <property type="evidence" value="ECO:0007669"/>
    <property type="project" value="TreeGrafter"/>
</dbReference>
<evidence type="ECO:0000256" key="10">
    <source>
        <dbReference type="SAM" id="Phobius"/>
    </source>
</evidence>
<dbReference type="GO" id="GO:0042941">
    <property type="term" value="P:D-alanine transmembrane transport"/>
    <property type="evidence" value="ECO:0007669"/>
    <property type="project" value="TreeGrafter"/>
</dbReference>
<evidence type="ECO:0000256" key="8">
    <source>
        <dbReference type="ARBA" id="ARBA00023136"/>
    </source>
</evidence>
<dbReference type="GO" id="GO:0015192">
    <property type="term" value="F:L-phenylalanine transmembrane transporter activity"/>
    <property type="evidence" value="ECO:0007669"/>
    <property type="project" value="TreeGrafter"/>
</dbReference>
<dbReference type="GO" id="GO:0015188">
    <property type="term" value="F:L-isoleucine transmembrane transporter activity"/>
    <property type="evidence" value="ECO:0007669"/>
    <property type="project" value="TreeGrafter"/>
</dbReference>
<organism evidence="11 12">
    <name type="scientific">Luteimicrobium xylanilyticum</name>
    <dbReference type="NCBI Taxonomy" id="1133546"/>
    <lineage>
        <taxon>Bacteria</taxon>
        <taxon>Bacillati</taxon>
        <taxon>Actinomycetota</taxon>
        <taxon>Actinomycetes</taxon>
        <taxon>Micrococcales</taxon>
        <taxon>Luteimicrobium</taxon>
    </lineage>
</organism>
<keyword evidence="6" id="KW-0029">Amino-acid transport</keyword>
<reference evidence="11 12" key="1">
    <citation type="submission" date="2019-10" db="EMBL/GenBank/DDBJ databases">
        <title>Genome sequence of Luteimicrobium xylanilyticum HY-24.</title>
        <authorList>
            <person name="Kim D.Y."/>
            <person name="Park H.-Y."/>
        </authorList>
    </citation>
    <scope>NUCLEOTIDE SEQUENCE [LARGE SCALE GENOMIC DNA]</scope>
    <source>
        <strain evidence="11 12">HY-24</strain>
    </source>
</reference>
<feature type="transmembrane region" description="Helical" evidence="10">
    <location>
        <begin position="49"/>
        <end position="71"/>
    </location>
</feature>
<dbReference type="RefSeq" id="WP_153022621.1">
    <property type="nucleotide sequence ID" value="NZ_BAABIH010000009.1"/>
</dbReference>